<name>A0RYN4_CENSY</name>
<sequence length="176" mass="19458">MKRAYVFLIFLGIFTLAYQIGAMWPVDTDEAQEFMDEFREQVEGIDALGIFMHNTRIALPMFIPGFGMAWGLFAAWSTGHAFASFASVTPALAELHPLSVLFTTPFGIMEVTAYSLAISRSYLLGVLMIKSRPIRPHIRMILIEIGIVLGLLIAGGVIEHQIIEMIGETVPAEPTI</sequence>
<accession>A0RYN4</accession>
<dbReference type="Proteomes" id="UP000000758">
    <property type="component" value="Chromosome"/>
</dbReference>
<feature type="transmembrane region" description="Helical" evidence="1">
    <location>
        <begin position="138"/>
        <end position="158"/>
    </location>
</feature>
<dbReference type="Pfam" id="PF01944">
    <property type="entry name" value="SpoIIM"/>
    <property type="match status" value="1"/>
</dbReference>
<evidence type="ECO:0000313" key="2">
    <source>
        <dbReference type="EMBL" id="ABK78451.1"/>
    </source>
</evidence>
<dbReference type="EMBL" id="DP000238">
    <property type="protein sequence ID" value="ABK78451.1"/>
    <property type="molecule type" value="Genomic_DNA"/>
</dbReference>
<reference evidence="2 3" key="1">
    <citation type="journal article" date="2006" name="Proc. Natl. Acad. Sci. U.S.A.">
        <title>Genomic analysis of the uncultivated marine crenarchaeote Cenarchaeum symbiosum.</title>
        <authorList>
            <person name="Hallam S.J."/>
            <person name="Konstantinidis K.T."/>
            <person name="Putnam N."/>
            <person name="Schleper C."/>
            <person name="Watanabe Y."/>
            <person name="Sugahara J."/>
            <person name="Preston C."/>
            <person name="de la Torre J."/>
            <person name="Richardson P.M."/>
            <person name="DeLong E.F."/>
        </authorList>
    </citation>
    <scope>NUCLEOTIDE SEQUENCE [LARGE SCALE GENOMIC DNA]</scope>
    <source>
        <strain evidence="3">A</strain>
    </source>
</reference>
<feature type="transmembrane region" description="Helical" evidence="1">
    <location>
        <begin position="57"/>
        <end position="78"/>
    </location>
</feature>
<keyword evidence="1" id="KW-1133">Transmembrane helix</keyword>
<organism evidence="2 3">
    <name type="scientific">Cenarchaeum symbiosum (strain A)</name>
    <dbReference type="NCBI Taxonomy" id="414004"/>
    <lineage>
        <taxon>Archaea</taxon>
        <taxon>Nitrososphaerota</taxon>
        <taxon>Candidatus Cenarchaeales</taxon>
        <taxon>Candidatus Cenarchaeaceae</taxon>
        <taxon>Candidatus Cenarchaeum</taxon>
    </lineage>
</organism>
<keyword evidence="3" id="KW-1185">Reference proteome</keyword>
<keyword evidence="1" id="KW-0812">Transmembrane</keyword>
<keyword evidence="1" id="KW-0472">Membrane</keyword>
<dbReference type="EnsemblBacteria" id="ABK78451">
    <property type="protein sequence ID" value="ABK78451"/>
    <property type="gene ID" value="CENSYa_1841"/>
</dbReference>
<feature type="transmembrane region" description="Helical" evidence="1">
    <location>
        <begin position="6"/>
        <end position="26"/>
    </location>
</feature>
<proteinExistence type="predicted"/>
<protein>
    <recommendedName>
        <fullName evidence="4">Stage II sporulation protein M</fullName>
    </recommendedName>
</protein>
<evidence type="ECO:0000256" key="1">
    <source>
        <dbReference type="SAM" id="Phobius"/>
    </source>
</evidence>
<evidence type="ECO:0000313" key="3">
    <source>
        <dbReference type="Proteomes" id="UP000000758"/>
    </source>
</evidence>
<dbReference type="KEGG" id="csy:CENSYa_1841"/>
<dbReference type="HOGENOM" id="CLU_113182_0_0_2"/>
<dbReference type="PATRIC" id="fig|414004.10.peg.1680"/>
<dbReference type="InterPro" id="IPR002798">
    <property type="entry name" value="SpoIIM-like"/>
</dbReference>
<gene>
    <name evidence="2" type="ordered locus">CENSYa_1841</name>
</gene>
<evidence type="ECO:0008006" key="4">
    <source>
        <dbReference type="Google" id="ProtNLM"/>
    </source>
</evidence>
<dbReference type="AlphaFoldDB" id="A0RYN4"/>
<feature type="transmembrane region" description="Helical" evidence="1">
    <location>
        <begin position="98"/>
        <end position="117"/>
    </location>
</feature>